<gene>
    <name evidence="1" type="ORF">AACH10_01535</name>
</gene>
<evidence type="ECO:0000313" key="1">
    <source>
        <dbReference type="EMBL" id="MEK8048914.1"/>
    </source>
</evidence>
<dbReference type="RefSeq" id="WP_341408587.1">
    <property type="nucleotide sequence ID" value="NZ_JBBUTH010000001.1"/>
</dbReference>
<dbReference type="EMBL" id="JBBUTH010000001">
    <property type="protein sequence ID" value="MEK8048914.1"/>
    <property type="molecule type" value="Genomic_DNA"/>
</dbReference>
<name>A0ABU9CAK6_9BURK</name>
<keyword evidence="2" id="KW-1185">Reference proteome</keyword>
<evidence type="ECO:0008006" key="3">
    <source>
        <dbReference type="Google" id="ProtNLM"/>
    </source>
</evidence>
<proteinExistence type="predicted"/>
<dbReference type="CDD" id="cd00761">
    <property type="entry name" value="Glyco_tranf_GTA_type"/>
    <property type="match status" value="1"/>
</dbReference>
<organism evidence="1 2">
    <name type="scientific">Pseudaquabacterium inlustre</name>
    <dbReference type="NCBI Taxonomy" id="2984192"/>
    <lineage>
        <taxon>Bacteria</taxon>
        <taxon>Pseudomonadati</taxon>
        <taxon>Pseudomonadota</taxon>
        <taxon>Betaproteobacteria</taxon>
        <taxon>Burkholderiales</taxon>
        <taxon>Sphaerotilaceae</taxon>
        <taxon>Pseudaquabacterium</taxon>
    </lineage>
</organism>
<dbReference type="InterPro" id="IPR029044">
    <property type="entry name" value="Nucleotide-diphossugar_trans"/>
</dbReference>
<reference evidence="1 2" key="1">
    <citation type="submission" date="2024-04" db="EMBL/GenBank/DDBJ databases">
        <title>Novel species of the genus Ideonella isolated from streams.</title>
        <authorList>
            <person name="Lu H."/>
        </authorList>
    </citation>
    <scope>NUCLEOTIDE SEQUENCE [LARGE SCALE GENOMIC DNA]</scope>
    <source>
        <strain evidence="1 2">DXS22W</strain>
    </source>
</reference>
<accession>A0ABU9CAK6</accession>
<comment type="caution">
    <text evidence="1">The sequence shown here is derived from an EMBL/GenBank/DDBJ whole genome shotgun (WGS) entry which is preliminary data.</text>
</comment>
<dbReference type="Proteomes" id="UP001365405">
    <property type="component" value="Unassembled WGS sequence"/>
</dbReference>
<evidence type="ECO:0000313" key="2">
    <source>
        <dbReference type="Proteomes" id="UP001365405"/>
    </source>
</evidence>
<dbReference type="SUPFAM" id="SSF53448">
    <property type="entry name" value="Nucleotide-diphospho-sugar transferases"/>
    <property type="match status" value="1"/>
</dbReference>
<protein>
    <recommendedName>
        <fullName evidence="3">Glycosyltransferase family 2 protein</fullName>
    </recommendedName>
</protein>
<sequence>MRHRLANDGFGFVQGLTLRTPGVPILDVRIGVARVHEPLDWDTPACRLQIDGDMAQIRFDRPDNWARFGFDILAAPGADAAAEVAPLGRLDMLPAESDEQIAQRLRGARIAFLGTARDCAKALPASITRLRELGTLFAAHEIHVYENDSVDGTDALLAQMARDRLLHLHSERGIAARMPLRTERLAYGRNRLLDHALARGPWDYIAWADLDGLVGPRFSTAGFLSNFRHEAAWDAVFPLSWPLYYDTYALREDHFCRDDYVGEGKHRLNAALYEGRDIHAATQILAPQRVKGWVPVRSAFAGFGLYKGAIASRGRYTGLVHGREVCEHVPYHAALCAAGARLYINPQCLTHIA</sequence>